<dbReference type="RefSeq" id="WP_124155493.1">
    <property type="nucleotide sequence ID" value="NZ_RCBY01000260.1"/>
</dbReference>
<proteinExistence type="predicted"/>
<dbReference type="AlphaFoldDB" id="A0A3N6P2U8"/>
<reference evidence="1 2" key="1">
    <citation type="journal article" date="2018" name="ACS Chem. Biol.">
        <title>Ketoreductase domain dysfunction expands chemodiversity: malyngamide biosynthesis in the cyanobacterium Okeania hirsuta.</title>
        <authorList>
            <person name="Moss N.A."/>
            <person name="Leao T."/>
            <person name="Rankin M."/>
            <person name="McCullough T.M."/>
            <person name="Qu P."/>
            <person name="Korobeynikov A."/>
            <person name="Smith J.L."/>
            <person name="Gerwick L."/>
            <person name="Gerwick W.H."/>
        </authorList>
    </citation>
    <scope>NUCLEOTIDE SEQUENCE [LARGE SCALE GENOMIC DNA]</scope>
    <source>
        <strain evidence="1 2">PAB10Feb10-1</strain>
    </source>
</reference>
<comment type="caution">
    <text evidence="1">The sequence shown here is derived from an EMBL/GenBank/DDBJ whole genome shotgun (WGS) entry which is preliminary data.</text>
</comment>
<protein>
    <submittedName>
        <fullName evidence="1">Uncharacterized protein</fullName>
    </submittedName>
</protein>
<evidence type="ECO:0000313" key="2">
    <source>
        <dbReference type="Proteomes" id="UP000269154"/>
    </source>
</evidence>
<evidence type="ECO:0000313" key="1">
    <source>
        <dbReference type="EMBL" id="RQH27424.1"/>
    </source>
</evidence>
<sequence>MLYCQATIEEGEKILQDLNEISIYDSITYLCTLNLDDLSLKELLCYLLENGYLYFYMYLIGFHRYLSELVYPDLLEILEYVARHKKLGKGIELLNLLESVYMT</sequence>
<dbReference type="EMBL" id="RCBY01000260">
    <property type="protein sequence ID" value="RQH27424.1"/>
    <property type="molecule type" value="Genomic_DNA"/>
</dbReference>
<keyword evidence="2" id="KW-1185">Reference proteome</keyword>
<organism evidence="1 2">
    <name type="scientific">Okeania hirsuta</name>
    <dbReference type="NCBI Taxonomy" id="1458930"/>
    <lineage>
        <taxon>Bacteria</taxon>
        <taxon>Bacillati</taxon>
        <taxon>Cyanobacteriota</taxon>
        <taxon>Cyanophyceae</taxon>
        <taxon>Oscillatoriophycideae</taxon>
        <taxon>Oscillatoriales</taxon>
        <taxon>Microcoleaceae</taxon>
        <taxon>Okeania</taxon>
    </lineage>
</organism>
<gene>
    <name evidence="1" type="ORF">D5R40_27860</name>
</gene>
<accession>A0A3N6P2U8</accession>
<dbReference type="Proteomes" id="UP000269154">
    <property type="component" value="Unassembled WGS sequence"/>
</dbReference>
<name>A0A3N6P2U8_9CYAN</name>